<dbReference type="SMART" id="SM00509">
    <property type="entry name" value="TFS2N"/>
    <property type="match status" value="1"/>
</dbReference>
<name>A0A7S3XEC6_9CHLO</name>
<evidence type="ECO:0000256" key="3">
    <source>
        <dbReference type="ARBA" id="ARBA00022771"/>
    </source>
</evidence>
<feature type="compositionally biased region" description="Polar residues" evidence="7">
    <location>
        <begin position="221"/>
        <end position="231"/>
    </location>
</feature>
<protein>
    <recommendedName>
        <fullName evidence="11">TFIIS N-terminal domain-containing protein</fullName>
    </recommendedName>
</protein>
<feature type="region of interest" description="Disordered" evidence="7">
    <location>
        <begin position="89"/>
        <end position="125"/>
    </location>
</feature>
<keyword evidence="3" id="KW-0863">Zinc-finger</keyword>
<keyword evidence="2" id="KW-0479">Metal-binding</keyword>
<dbReference type="GO" id="GO:0008270">
    <property type="term" value="F:zinc ion binding"/>
    <property type="evidence" value="ECO:0007669"/>
    <property type="project" value="UniProtKB-KW"/>
</dbReference>
<sequence>MADATVLEWLHKANECAKRMGEDAKEKERCLDVLHVLLKTEVEARTIVKIRAGAHLKPLTAHVDVDVSRRAKELRNRWKQVVANASTVKLSETKTKSQPSTKDVPAPSQRNQTKRTEPPQGTRGKAVELLITAMEDVEEEHRIDATVLERIAQDVEQGLHEHFGDNGKGYKAQLRTILFNLRDKQNPDFKRNLREGNVQPETLATLSPEGMASERKKRRNPTNQSPRPVGM</sequence>
<keyword evidence="4" id="KW-0862">Zinc</keyword>
<evidence type="ECO:0000256" key="1">
    <source>
        <dbReference type="ARBA" id="ARBA00004123"/>
    </source>
</evidence>
<dbReference type="Gene3D" id="1.20.930.10">
    <property type="entry name" value="Conserved domain common to transcription factors TFIIS, elongin A, CRSP70"/>
    <property type="match status" value="1"/>
</dbReference>
<comment type="subcellular location">
    <subcellularLocation>
        <location evidence="1 6">Nucleus</location>
    </subcellularLocation>
</comment>
<dbReference type="SUPFAM" id="SSF46942">
    <property type="entry name" value="Elongation factor TFIIS domain 2"/>
    <property type="match status" value="1"/>
</dbReference>
<organism evidence="10">
    <name type="scientific">Picocystis salinarum</name>
    <dbReference type="NCBI Taxonomy" id="88271"/>
    <lineage>
        <taxon>Eukaryota</taxon>
        <taxon>Viridiplantae</taxon>
        <taxon>Chlorophyta</taxon>
        <taxon>Picocystophyceae</taxon>
        <taxon>Picocystales</taxon>
        <taxon>Picocystaceae</taxon>
        <taxon>Picocystis</taxon>
    </lineage>
</organism>
<feature type="domain" description="TFIIS central" evidence="9">
    <location>
        <begin position="122"/>
        <end position="231"/>
    </location>
</feature>
<dbReference type="InterPro" id="IPR035441">
    <property type="entry name" value="TFIIS/LEDGF_dom_sf"/>
</dbReference>
<dbReference type="PANTHER" id="PTHR11477">
    <property type="entry name" value="TRANSCRIPTION FACTOR S-II ZINC FINGER DOMAIN-CONTAINING PROTEIN"/>
    <property type="match status" value="1"/>
</dbReference>
<dbReference type="InterPro" id="IPR035100">
    <property type="entry name" value="TF_IIS-typ"/>
</dbReference>
<dbReference type="AlphaFoldDB" id="A0A7S3XEC6"/>
<dbReference type="InterPro" id="IPR003617">
    <property type="entry name" value="TFIIS/CRSP70_N_sub"/>
</dbReference>
<keyword evidence="5 6" id="KW-0539">Nucleus</keyword>
<dbReference type="InterPro" id="IPR017923">
    <property type="entry name" value="TFIIS_N"/>
</dbReference>
<dbReference type="EMBL" id="HBIS01009733">
    <property type="protein sequence ID" value="CAE0614014.1"/>
    <property type="molecule type" value="Transcribed_RNA"/>
</dbReference>
<proteinExistence type="predicted"/>
<dbReference type="GO" id="GO:0005634">
    <property type="term" value="C:nucleus"/>
    <property type="evidence" value="ECO:0007669"/>
    <property type="project" value="UniProtKB-SubCell"/>
</dbReference>
<evidence type="ECO:0000256" key="7">
    <source>
        <dbReference type="SAM" id="MobiDB-lite"/>
    </source>
</evidence>
<dbReference type="Pfam" id="PF07500">
    <property type="entry name" value="TFIIS_M"/>
    <property type="match status" value="1"/>
</dbReference>
<dbReference type="PROSITE" id="PS51321">
    <property type="entry name" value="TFIIS_CENTRAL"/>
    <property type="match status" value="1"/>
</dbReference>
<dbReference type="SUPFAM" id="SSF47676">
    <property type="entry name" value="Conserved domain common to transcription factors TFIIS, elongin A, CRSP70"/>
    <property type="match status" value="1"/>
</dbReference>
<evidence type="ECO:0000259" key="9">
    <source>
        <dbReference type="PROSITE" id="PS51321"/>
    </source>
</evidence>
<dbReference type="PROSITE" id="PS51319">
    <property type="entry name" value="TFIIS_N"/>
    <property type="match status" value="1"/>
</dbReference>
<evidence type="ECO:0000256" key="2">
    <source>
        <dbReference type="ARBA" id="ARBA00022723"/>
    </source>
</evidence>
<gene>
    <name evidence="10" type="ORF">PSAL00342_LOCUS7915</name>
</gene>
<accession>A0A7S3XEC6</accession>
<dbReference type="PIRSF" id="PIRSF006704">
    <property type="entry name" value="TF_IIS"/>
    <property type="match status" value="1"/>
</dbReference>
<evidence type="ECO:0000256" key="5">
    <source>
        <dbReference type="ARBA" id="ARBA00023242"/>
    </source>
</evidence>
<dbReference type="GO" id="GO:0006351">
    <property type="term" value="P:DNA-templated transcription"/>
    <property type="evidence" value="ECO:0007669"/>
    <property type="project" value="InterPro"/>
</dbReference>
<evidence type="ECO:0000256" key="4">
    <source>
        <dbReference type="ARBA" id="ARBA00022833"/>
    </source>
</evidence>
<evidence type="ECO:0000256" key="6">
    <source>
        <dbReference type="PROSITE-ProRule" id="PRU00649"/>
    </source>
</evidence>
<dbReference type="Gene3D" id="1.10.472.30">
    <property type="entry name" value="Transcription elongation factor S-II, central domain"/>
    <property type="match status" value="1"/>
</dbReference>
<evidence type="ECO:0000259" key="8">
    <source>
        <dbReference type="PROSITE" id="PS51319"/>
    </source>
</evidence>
<dbReference type="InterPro" id="IPR036575">
    <property type="entry name" value="TFIIS_cen_dom_sf"/>
</dbReference>
<reference evidence="10" key="1">
    <citation type="submission" date="2021-01" db="EMBL/GenBank/DDBJ databases">
        <authorList>
            <person name="Corre E."/>
            <person name="Pelletier E."/>
            <person name="Niang G."/>
            <person name="Scheremetjew M."/>
            <person name="Finn R."/>
            <person name="Kale V."/>
            <person name="Holt S."/>
            <person name="Cochrane G."/>
            <person name="Meng A."/>
            <person name="Brown T."/>
            <person name="Cohen L."/>
        </authorList>
    </citation>
    <scope>NUCLEOTIDE SEQUENCE</scope>
    <source>
        <strain evidence="10">CCMP1897</strain>
    </source>
</reference>
<evidence type="ECO:0008006" key="11">
    <source>
        <dbReference type="Google" id="ProtNLM"/>
    </source>
</evidence>
<feature type="compositionally biased region" description="Polar residues" evidence="7">
    <location>
        <begin position="89"/>
        <end position="101"/>
    </location>
</feature>
<feature type="domain" description="TFIIS N-terminal" evidence="8">
    <location>
        <begin position="4"/>
        <end position="85"/>
    </location>
</feature>
<dbReference type="InterPro" id="IPR003618">
    <property type="entry name" value="TFIIS_cen_dom"/>
</dbReference>
<feature type="region of interest" description="Disordered" evidence="7">
    <location>
        <begin position="187"/>
        <end position="231"/>
    </location>
</feature>
<dbReference type="PANTHER" id="PTHR11477:SF0">
    <property type="entry name" value="IP08861P-RELATED"/>
    <property type="match status" value="1"/>
</dbReference>
<dbReference type="SMART" id="SM00510">
    <property type="entry name" value="TFS2M"/>
    <property type="match status" value="1"/>
</dbReference>
<evidence type="ECO:0000313" key="10">
    <source>
        <dbReference type="EMBL" id="CAE0614014.1"/>
    </source>
</evidence>